<gene>
    <name evidence="4" type="primary">Avh</name>
</gene>
<dbReference type="KEGG" id="psoj:PHYSODRAFT_288984"/>
<feature type="signal peptide" evidence="1">
    <location>
        <begin position="1"/>
        <end position="22"/>
    </location>
</feature>
<dbReference type="VEuPathDB" id="FungiDB:PHYSODRAFT_288984"/>
<dbReference type="EMBL" id="JN254508">
    <property type="protein sequence ID" value="AEK81321.1"/>
    <property type="molecule type" value="Genomic_DNA"/>
</dbReference>
<evidence type="ECO:0000313" key="4">
    <source>
        <dbReference type="EMBL" id="AEK81323.1"/>
    </source>
</evidence>
<name>E0W5Q1_PHYSO</name>
<protein>
    <submittedName>
        <fullName evidence="4">Avh433</fullName>
    </submittedName>
</protein>
<dbReference type="AlphaFoldDB" id="E0W5Q1"/>
<evidence type="ECO:0000313" key="3">
    <source>
        <dbReference type="EMBL" id="AEK81322.1"/>
    </source>
</evidence>
<sequence length="116" mass="12793">MGLRRAFLTALVLLALLDEATAVDASAKEHRLGDTTSVNAPLPTEMRYLRTDNSIKASDVQLAKANAVADEEERITLPSLTEMISTLQEQLKELFHGTPDWLVHLVAFLLGFNMTV</sequence>
<proteinExistence type="predicted"/>
<evidence type="ECO:0000313" key="2">
    <source>
        <dbReference type="EMBL" id="AEK81321.1"/>
    </source>
</evidence>
<evidence type="ECO:0000256" key="1">
    <source>
        <dbReference type="SAM" id="SignalP"/>
    </source>
</evidence>
<accession>E0W5Q1</accession>
<dbReference type="EMBL" id="JN254510">
    <property type="protein sequence ID" value="AEK81323.1"/>
    <property type="molecule type" value="Genomic_DNA"/>
</dbReference>
<reference evidence="4" key="1">
    <citation type="journal article" date="2011" name="Plant Cell">
        <title>Transcriptional programming and functional interactions within the Phytophthora sojae RXLR effector repertoire.</title>
        <authorList>
            <person name="Wang Q."/>
            <person name="Han C."/>
            <person name="Ferreira A.O."/>
            <person name="Yu X."/>
            <person name="Ye W."/>
            <person name="Tripathy S."/>
            <person name="Kale S.D."/>
            <person name="Gu B."/>
            <person name="Sheng Y."/>
            <person name="Sui Y."/>
            <person name="Wang X."/>
            <person name="Zhang Z."/>
            <person name="Cheng B."/>
            <person name="Dong S."/>
            <person name="Shan W."/>
            <person name="Zheng X."/>
            <person name="Dou D."/>
            <person name="Tyler B.M."/>
            <person name="Wang Y."/>
        </authorList>
    </citation>
    <scope>NUCLEOTIDE SEQUENCE</scope>
    <source>
        <strain evidence="2">P7064</strain>
        <strain evidence="3">P7074</strain>
        <strain evidence="4">P7076</strain>
    </source>
</reference>
<feature type="chain" id="PRO_5007653150" evidence="1">
    <location>
        <begin position="23"/>
        <end position="116"/>
    </location>
</feature>
<organism evidence="4">
    <name type="scientific">Phytophthora sojae</name>
    <name type="common">Soybean stem and root rot agent</name>
    <name type="synonym">Phytophthora megasperma f. sp. glycines</name>
    <dbReference type="NCBI Taxonomy" id="67593"/>
    <lineage>
        <taxon>Eukaryota</taxon>
        <taxon>Sar</taxon>
        <taxon>Stramenopiles</taxon>
        <taxon>Oomycota</taxon>
        <taxon>Peronosporomycetes</taxon>
        <taxon>Peronosporales</taxon>
        <taxon>Peronosporaceae</taxon>
        <taxon>Phytophthora</taxon>
    </lineage>
</organism>
<keyword evidence="1" id="KW-0732">Signal</keyword>
<dbReference type="RefSeq" id="XP_009537544.1">
    <property type="nucleotide sequence ID" value="XM_009539249.1"/>
</dbReference>
<dbReference type="EMBL" id="JN254509">
    <property type="protein sequence ID" value="AEK81322.1"/>
    <property type="molecule type" value="Genomic_DNA"/>
</dbReference>